<name>A0A426X295_ENSVE</name>
<dbReference type="AlphaFoldDB" id="A0A426X295"/>
<accession>A0A426X295</accession>
<organism evidence="1 2">
    <name type="scientific">Ensete ventricosum</name>
    <name type="common">Abyssinian banana</name>
    <name type="synonym">Musa ensete</name>
    <dbReference type="NCBI Taxonomy" id="4639"/>
    <lineage>
        <taxon>Eukaryota</taxon>
        <taxon>Viridiplantae</taxon>
        <taxon>Streptophyta</taxon>
        <taxon>Embryophyta</taxon>
        <taxon>Tracheophyta</taxon>
        <taxon>Spermatophyta</taxon>
        <taxon>Magnoliopsida</taxon>
        <taxon>Liliopsida</taxon>
        <taxon>Zingiberales</taxon>
        <taxon>Musaceae</taxon>
        <taxon>Ensete</taxon>
    </lineage>
</organism>
<gene>
    <name evidence="1" type="ORF">B296_00054190</name>
</gene>
<protein>
    <submittedName>
        <fullName evidence="1">Uncharacterized protein</fullName>
    </submittedName>
</protein>
<proteinExistence type="predicted"/>
<comment type="caution">
    <text evidence="1">The sequence shown here is derived from an EMBL/GenBank/DDBJ whole genome shotgun (WGS) entry which is preliminary data.</text>
</comment>
<reference evidence="1 2" key="1">
    <citation type="journal article" date="2014" name="Agronomy (Basel)">
        <title>A Draft Genome Sequence for Ensete ventricosum, the Drought-Tolerant Tree Against Hunger.</title>
        <authorList>
            <person name="Harrison J."/>
            <person name="Moore K.A."/>
            <person name="Paszkiewicz K."/>
            <person name="Jones T."/>
            <person name="Grant M."/>
            <person name="Ambacheew D."/>
            <person name="Muzemil S."/>
            <person name="Studholme D.J."/>
        </authorList>
    </citation>
    <scope>NUCLEOTIDE SEQUENCE [LARGE SCALE GENOMIC DNA]</scope>
</reference>
<dbReference type="EMBL" id="AMZH03028647">
    <property type="protein sequence ID" value="RRT33598.1"/>
    <property type="molecule type" value="Genomic_DNA"/>
</dbReference>
<evidence type="ECO:0000313" key="2">
    <source>
        <dbReference type="Proteomes" id="UP000287651"/>
    </source>
</evidence>
<sequence>MPPTRVLAYSDDCPWAGRLPVEAMLREATATLTGGHSMVGATMVARYKGAKGIRVFCLHFSRLLSGLRACDYVGIARWERGGANGIHDLRQVIATTSDVPRS</sequence>
<evidence type="ECO:0000313" key="1">
    <source>
        <dbReference type="EMBL" id="RRT33598.1"/>
    </source>
</evidence>
<dbReference type="Proteomes" id="UP000287651">
    <property type="component" value="Unassembled WGS sequence"/>
</dbReference>